<gene>
    <name evidence="6" type="ORF">EA58_20020</name>
</gene>
<dbReference type="InterPro" id="IPR005119">
    <property type="entry name" value="LysR_subst-bd"/>
</dbReference>
<dbReference type="GO" id="GO:0003700">
    <property type="term" value="F:DNA-binding transcription factor activity"/>
    <property type="evidence" value="ECO:0007669"/>
    <property type="project" value="InterPro"/>
</dbReference>
<dbReference type="PANTHER" id="PTHR30537">
    <property type="entry name" value="HTH-TYPE TRANSCRIPTIONAL REGULATOR"/>
    <property type="match status" value="1"/>
</dbReference>
<dbReference type="InterPro" id="IPR058163">
    <property type="entry name" value="LysR-type_TF_proteobact-type"/>
</dbReference>
<dbReference type="Pfam" id="PF00126">
    <property type="entry name" value="HTH_1"/>
    <property type="match status" value="1"/>
</dbReference>
<dbReference type="Pfam" id="PF03466">
    <property type="entry name" value="LysR_substrate"/>
    <property type="match status" value="1"/>
</dbReference>
<dbReference type="Gene3D" id="3.40.190.290">
    <property type="match status" value="1"/>
</dbReference>
<keyword evidence="7" id="KW-1185">Reference proteome</keyword>
<proteinExistence type="inferred from homology"/>
<dbReference type="GO" id="GO:0043565">
    <property type="term" value="F:sequence-specific DNA binding"/>
    <property type="evidence" value="ECO:0007669"/>
    <property type="project" value="TreeGrafter"/>
</dbReference>
<dbReference type="Gene3D" id="1.10.10.10">
    <property type="entry name" value="Winged helix-like DNA-binding domain superfamily/Winged helix DNA-binding domain"/>
    <property type="match status" value="1"/>
</dbReference>
<dbReference type="InterPro" id="IPR000847">
    <property type="entry name" value="LysR_HTH_N"/>
</dbReference>
<dbReference type="CDD" id="cd08422">
    <property type="entry name" value="PBP2_CrgA_like"/>
    <property type="match status" value="1"/>
</dbReference>
<dbReference type="PANTHER" id="PTHR30537:SF66">
    <property type="entry name" value="IRON-REGULATED VIRULENCE REGULATORY PROTEIN IRGB"/>
    <property type="match status" value="1"/>
</dbReference>
<evidence type="ECO:0000313" key="6">
    <source>
        <dbReference type="EMBL" id="KDM89945.1"/>
    </source>
</evidence>
<sequence length="299" mass="33598">MQDLATIKAFHALCQHRSLTAAAEALNQPKSTFSRRISQLEAELGQTLIARQGNRLQPTAAGKIFFEFSERMLALATQSKEALQAFNENIHGRLNIAVHTSLVRGWMGPVLDDFLNCYPDIHIRLHDQYLPDMENQVDLMIWVGKPPKNDFRREVLGYWQYGLYASPAYLEFAGTPEHPNDLLTHQWVNLNMVNENGISLTNGNQVVTLPAATSRLISDSVVLQSDTIVKGHGIGLLPTWFVHRYSQSHPGNLVPCLPQWRAEPACVACYYPSGRPPAKLQALLEKLRAHRPAQWQTSS</sequence>
<dbReference type="SUPFAM" id="SSF46785">
    <property type="entry name" value="Winged helix' DNA-binding domain"/>
    <property type="match status" value="1"/>
</dbReference>
<dbReference type="InterPro" id="IPR036388">
    <property type="entry name" value="WH-like_DNA-bd_sf"/>
</dbReference>
<evidence type="ECO:0000256" key="1">
    <source>
        <dbReference type="ARBA" id="ARBA00009437"/>
    </source>
</evidence>
<comment type="similarity">
    <text evidence="1">Belongs to the LysR transcriptional regulatory family.</text>
</comment>
<name>A0A066RHL3_9GAMM</name>
<dbReference type="PROSITE" id="PS50931">
    <property type="entry name" value="HTH_LYSR"/>
    <property type="match status" value="1"/>
</dbReference>
<dbReference type="OrthoDB" id="6183733at2"/>
<dbReference type="EMBL" id="JMIB01000040">
    <property type="protein sequence ID" value="KDM89945.1"/>
    <property type="molecule type" value="Genomic_DNA"/>
</dbReference>
<evidence type="ECO:0000313" key="7">
    <source>
        <dbReference type="Proteomes" id="UP000027192"/>
    </source>
</evidence>
<feature type="domain" description="HTH lysR-type" evidence="5">
    <location>
        <begin position="1"/>
        <end position="59"/>
    </location>
</feature>
<reference evidence="6 7" key="1">
    <citation type="submission" date="2014-04" db="EMBL/GenBank/DDBJ databases">
        <title>Draft genome sequence of Photobacterium halotolerans S2753: a solonamide, ngercheumicin and holomycin producer.</title>
        <authorList>
            <person name="Machado H.R."/>
            <person name="Gram L."/>
        </authorList>
    </citation>
    <scope>NUCLEOTIDE SEQUENCE [LARGE SCALE GENOMIC DNA]</scope>
    <source>
        <strain evidence="6 7">S2753</strain>
    </source>
</reference>
<protein>
    <submittedName>
        <fullName evidence="6">LysR family transcriptional regulator</fullName>
    </submittedName>
</protein>
<evidence type="ECO:0000256" key="2">
    <source>
        <dbReference type="ARBA" id="ARBA00023015"/>
    </source>
</evidence>
<dbReference type="RefSeq" id="WP_036756651.1">
    <property type="nucleotide sequence ID" value="NZ_JAGSGC010000007.1"/>
</dbReference>
<evidence type="ECO:0000256" key="3">
    <source>
        <dbReference type="ARBA" id="ARBA00023125"/>
    </source>
</evidence>
<evidence type="ECO:0000256" key="4">
    <source>
        <dbReference type="ARBA" id="ARBA00023163"/>
    </source>
</evidence>
<dbReference type="SUPFAM" id="SSF53850">
    <property type="entry name" value="Periplasmic binding protein-like II"/>
    <property type="match status" value="1"/>
</dbReference>
<dbReference type="AlphaFoldDB" id="A0A066RHL3"/>
<organism evidence="6 7">
    <name type="scientific">Photobacterium galatheae</name>
    <dbReference type="NCBI Taxonomy" id="1654360"/>
    <lineage>
        <taxon>Bacteria</taxon>
        <taxon>Pseudomonadati</taxon>
        <taxon>Pseudomonadota</taxon>
        <taxon>Gammaproteobacteria</taxon>
        <taxon>Vibrionales</taxon>
        <taxon>Vibrionaceae</taxon>
        <taxon>Photobacterium</taxon>
    </lineage>
</organism>
<evidence type="ECO:0000259" key="5">
    <source>
        <dbReference type="PROSITE" id="PS50931"/>
    </source>
</evidence>
<dbReference type="STRING" id="1654360.EA58_20020"/>
<keyword evidence="2" id="KW-0805">Transcription regulation</keyword>
<keyword evidence="3" id="KW-0238">DNA-binding</keyword>
<dbReference type="InterPro" id="IPR036390">
    <property type="entry name" value="WH_DNA-bd_sf"/>
</dbReference>
<comment type="caution">
    <text evidence="6">The sequence shown here is derived from an EMBL/GenBank/DDBJ whole genome shotgun (WGS) entry which is preliminary data.</text>
</comment>
<keyword evidence="4" id="KW-0804">Transcription</keyword>
<dbReference type="Proteomes" id="UP000027192">
    <property type="component" value="Unassembled WGS sequence"/>
</dbReference>
<accession>A0A066RHL3</accession>
<dbReference type="GO" id="GO:0006351">
    <property type="term" value="P:DNA-templated transcription"/>
    <property type="evidence" value="ECO:0007669"/>
    <property type="project" value="TreeGrafter"/>
</dbReference>